<protein>
    <submittedName>
        <fullName evidence="2">Holin</fullName>
    </submittedName>
</protein>
<keyword evidence="1" id="KW-0472">Membrane</keyword>
<dbReference type="EMBL" id="BK016124">
    <property type="protein sequence ID" value="DAF97012.1"/>
    <property type="molecule type" value="Genomic_DNA"/>
</dbReference>
<evidence type="ECO:0000256" key="1">
    <source>
        <dbReference type="SAM" id="Phobius"/>
    </source>
</evidence>
<accession>A0A8S5URI1</accession>
<feature type="transmembrane region" description="Helical" evidence="1">
    <location>
        <begin position="12"/>
        <end position="34"/>
    </location>
</feature>
<proteinExistence type="predicted"/>
<keyword evidence="1" id="KW-0812">Transmembrane</keyword>
<reference evidence="2" key="1">
    <citation type="journal article" date="2021" name="Proc. Natl. Acad. Sci. U.S.A.">
        <title>A Catalog of Tens of Thousands of Viruses from Human Metagenomes Reveals Hidden Associations with Chronic Diseases.</title>
        <authorList>
            <person name="Tisza M.J."/>
            <person name="Buck C.B."/>
        </authorList>
    </citation>
    <scope>NUCLEOTIDE SEQUENCE</scope>
    <source>
        <strain evidence="2">CtsIb3</strain>
    </source>
</reference>
<name>A0A8S5URI1_9CAUD</name>
<keyword evidence="1" id="KW-1133">Transmembrane helix</keyword>
<evidence type="ECO:0000313" key="2">
    <source>
        <dbReference type="EMBL" id="DAF97012.1"/>
    </source>
</evidence>
<organism evidence="2">
    <name type="scientific">Myoviridae sp. ctsIb3</name>
    <dbReference type="NCBI Taxonomy" id="2825189"/>
    <lineage>
        <taxon>Viruses</taxon>
        <taxon>Duplodnaviria</taxon>
        <taxon>Heunggongvirae</taxon>
        <taxon>Uroviricota</taxon>
        <taxon>Caudoviricetes</taxon>
    </lineage>
</organism>
<sequence>MEQNAGMSVSDWSGLVAMIVSFCALLSPMLTALCNNWHQQKMKRMDYEHQEHEERIKREREIYEGYIRAAGAAIQSPTVENLQEYGSHSALAAYYVPKEIQKDILAMDKLISYETSFGDKLDEKVQLLNKIITRLQSKEEIPL</sequence>